<dbReference type="OrthoDB" id="5847680at2759"/>
<proteinExistence type="predicted"/>
<feature type="domain" description="CUB-like" evidence="3">
    <location>
        <begin position="18"/>
        <end position="135"/>
    </location>
</feature>
<dbReference type="Pfam" id="PF24512">
    <property type="entry name" value="DUF7592"/>
    <property type="match status" value="1"/>
</dbReference>
<evidence type="ECO:0000256" key="1">
    <source>
        <dbReference type="SAM" id="MobiDB-lite"/>
    </source>
</evidence>
<feature type="compositionally biased region" description="Low complexity" evidence="1">
    <location>
        <begin position="478"/>
        <end position="508"/>
    </location>
</feature>
<dbReference type="Pfam" id="PF02408">
    <property type="entry name" value="CUB_2"/>
    <property type="match status" value="1"/>
</dbReference>
<evidence type="ECO:0000259" key="3">
    <source>
        <dbReference type="Pfam" id="PF02408"/>
    </source>
</evidence>
<keyword evidence="2" id="KW-0732">Signal</keyword>
<feature type="compositionally biased region" description="Polar residues" evidence="1">
    <location>
        <begin position="509"/>
        <end position="522"/>
    </location>
</feature>
<evidence type="ECO:0000259" key="4">
    <source>
        <dbReference type="Pfam" id="PF24511"/>
    </source>
</evidence>
<gene>
    <name evidence="6" type="ORF">CAEBREN_16474</name>
</gene>
<reference evidence="7" key="1">
    <citation type="submission" date="2011-07" db="EMBL/GenBank/DDBJ databases">
        <authorList>
            <consortium name="Caenorhabditis brenneri Sequencing and Analysis Consortium"/>
            <person name="Wilson R.K."/>
        </authorList>
    </citation>
    <scope>NUCLEOTIDE SEQUENCE [LARGE SCALE GENOMIC DNA]</scope>
    <source>
        <strain evidence="7">PB2801</strain>
    </source>
</reference>
<keyword evidence="7" id="KW-1185">Reference proteome</keyword>
<name>G0NTA6_CAEBE</name>
<dbReference type="GO" id="GO:0045087">
    <property type="term" value="P:innate immune response"/>
    <property type="evidence" value="ECO:0007669"/>
    <property type="project" value="TreeGrafter"/>
</dbReference>
<feature type="region of interest" description="Disordered" evidence="1">
    <location>
        <begin position="478"/>
        <end position="522"/>
    </location>
</feature>
<accession>G0NTA6</accession>
<dbReference type="EMBL" id="GL379943">
    <property type="protein sequence ID" value="EGT37157.1"/>
    <property type="molecule type" value="Genomic_DNA"/>
</dbReference>
<dbReference type="Proteomes" id="UP000008068">
    <property type="component" value="Unassembled WGS sequence"/>
</dbReference>
<dbReference type="STRING" id="135651.G0NTA6"/>
<sequence>MKVLLFIVSLCLGYVTSSGYQCRGPNKITPPDDLNTVVNWPSIWNDSMPPIPFASLQTCLWQITVPDGLYATVIFYKNAPSDVSIAVTYPDGSSEGLNNNDYYPYIFTSPMASINLYKSKSEGAFSFKVQWSKYPDVSHDNINLIKGDKPIAMIPNTQLTTFTAETTVSLVGFGLKNQSDYPFLRQSAVFDGDSTNGQFLGTLYRIMMSGKEKISSGKYLTVYTWGLKSLFDYTLYMVQDRTDEQDIFTYRGVNCDSNYDCSFNIYANYGVSVLVTSDNNPEFIKSISTFPDEATLKIYEGAIRDENLVTKLTKSNYQSRLPMELKNTIRQYVLDTGVINGFQITRDSNSANWNKVYDGRKGFVHSFYHGVNSNQQDTDETFITDSKQKLYFNYVVRDADFTGDQTTLTVSVSSNGQQMSSNVFNSKNLPPITTISAQGDKYNVKYETNGVVTKGFRIDFSTTSTVYVASTSSMSPISTTSMIQQSSTSTLPKTSSISTQTSPSITTPHSNSQTTSNSEMETTTKLSTNIPLFLIIAVAVALLM</sequence>
<evidence type="ECO:0000259" key="5">
    <source>
        <dbReference type="Pfam" id="PF24512"/>
    </source>
</evidence>
<dbReference type="InterPro" id="IPR056013">
    <property type="entry name" value="DUF7591"/>
</dbReference>
<feature type="domain" description="DUF7591" evidence="4">
    <location>
        <begin position="244"/>
        <end position="338"/>
    </location>
</feature>
<dbReference type="eggNOG" id="ENOG502R6C3">
    <property type="taxonomic scope" value="Eukaryota"/>
</dbReference>
<dbReference type="InterPro" id="IPR003366">
    <property type="entry name" value="CUB-like_dom"/>
</dbReference>
<dbReference type="FunCoup" id="G0NTA6">
    <property type="interactions" value="1486"/>
</dbReference>
<evidence type="ECO:0000256" key="2">
    <source>
        <dbReference type="SAM" id="SignalP"/>
    </source>
</evidence>
<evidence type="ECO:0000313" key="6">
    <source>
        <dbReference type="EMBL" id="EGT37157.1"/>
    </source>
</evidence>
<feature type="chain" id="PRO_5003405722" evidence="2">
    <location>
        <begin position="20"/>
        <end position="544"/>
    </location>
</feature>
<dbReference type="Pfam" id="PF24511">
    <property type="entry name" value="DUF7591"/>
    <property type="match status" value="1"/>
</dbReference>
<dbReference type="PANTHER" id="PTHR47919:SF2">
    <property type="entry name" value="CUB DOMAIN-CONTAINING PROTEIN-RELATED"/>
    <property type="match status" value="1"/>
</dbReference>
<organism evidence="7">
    <name type="scientific">Caenorhabditis brenneri</name>
    <name type="common">Nematode worm</name>
    <dbReference type="NCBI Taxonomy" id="135651"/>
    <lineage>
        <taxon>Eukaryota</taxon>
        <taxon>Metazoa</taxon>
        <taxon>Ecdysozoa</taxon>
        <taxon>Nematoda</taxon>
        <taxon>Chromadorea</taxon>
        <taxon>Rhabditida</taxon>
        <taxon>Rhabditina</taxon>
        <taxon>Rhabditomorpha</taxon>
        <taxon>Rhabditoidea</taxon>
        <taxon>Rhabditidae</taxon>
        <taxon>Peloderinae</taxon>
        <taxon>Caenorhabditis</taxon>
    </lineage>
</organism>
<evidence type="ECO:0000313" key="7">
    <source>
        <dbReference type="Proteomes" id="UP000008068"/>
    </source>
</evidence>
<dbReference type="PANTHER" id="PTHR47919">
    <property type="entry name" value="INFECTION RESPONSE PROTEIN-RELATED"/>
    <property type="match status" value="1"/>
</dbReference>
<feature type="domain" description="DUF7592" evidence="5">
    <location>
        <begin position="153"/>
        <end position="223"/>
    </location>
</feature>
<dbReference type="InterPro" id="IPR056014">
    <property type="entry name" value="DUF7592"/>
</dbReference>
<feature type="signal peptide" evidence="2">
    <location>
        <begin position="1"/>
        <end position="19"/>
    </location>
</feature>
<dbReference type="AlphaFoldDB" id="G0NTA6"/>
<dbReference type="HOGENOM" id="CLU_040706_0_0_1"/>
<protein>
    <submittedName>
        <fullName evidence="6">Uncharacterized protein</fullName>
    </submittedName>
</protein>
<dbReference type="InParanoid" id="G0NTA6"/>
<dbReference type="OMA" id="AMAPNTH"/>